<dbReference type="GO" id="GO:0007189">
    <property type="term" value="P:adenylate cyclase-activating G protein-coupled receptor signaling pathway"/>
    <property type="evidence" value="ECO:0007669"/>
    <property type="project" value="TreeGrafter"/>
</dbReference>
<accession>A0A6J8A512</accession>
<feature type="compositionally biased region" description="Polar residues" evidence="12">
    <location>
        <begin position="416"/>
        <end position="437"/>
    </location>
</feature>
<dbReference type="InterPro" id="IPR017452">
    <property type="entry name" value="GPCR_Rhodpsn_7TM"/>
</dbReference>
<keyword evidence="6 13" id="KW-1133">Transmembrane helix</keyword>
<evidence type="ECO:0000256" key="10">
    <source>
        <dbReference type="ARBA" id="ARBA00023170"/>
    </source>
</evidence>
<dbReference type="PANTHER" id="PTHR24372:SF82">
    <property type="entry name" value="RICKETS"/>
    <property type="match status" value="1"/>
</dbReference>
<dbReference type="Proteomes" id="UP000507470">
    <property type="component" value="Unassembled WGS sequence"/>
</dbReference>
<dbReference type="InterPro" id="IPR011010">
    <property type="entry name" value="DNA_brk_join_enz"/>
</dbReference>
<reference evidence="16 17" key="1">
    <citation type="submission" date="2020-06" db="EMBL/GenBank/DDBJ databases">
        <authorList>
            <person name="Li R."/>
            <person name="Bekaert M."/>
        </authorList>
    </citation>
    <scope>NUCLEOTIDE SEQUENCE [LARGE SCALE GENOMIC DNA]</scope>
    <source>
        <strain evidence="17">wild</strain>
    </source>
</reference>
<dbReference type="GO" id="GO:0005886">
    <property type="term" value="C:plasma membrane"/>
    <property type="evidence" value="ECO:0007669"/>
    <property type="project" value="UniProtKB-SubCell"/>
</dbReference>
<feature type="region of interest" description="Disordered" evidence="12">
    <location>
        <begin position="1757"/>
        <end position="1788"/>
    </location>
</feature>
<gene>
    <name evidence="16" type="ORF">MCOR_3434</name>
</gene>
<dbReference type="GO" id="GO:0008528">
    <property type="term" value="F:G protein-coupled peptide receptor activity"/>
    <property type="evidence" value="ECO:0007669"/>
    <property type="project" value="TreeGrafter"/>
</dbReference>
<feature type="region of interest" description="Disordered" evidence="12">
    <location>
        <begin position="303"/>
        <end position="398"/>
    </location>
</feature>
<dbReference type="PANTHER" id="PTHR24372">
    <property type="entry name" value="GLYCOPROTEIN HORMONE RECEPTOR"/>
    <property type="match status" value="1"/>
</dbReference>
<dbReference type="PROSITE" id="PS51900">
    <property type="entry name" value="CB"/>
    <property type="match status" value="1"/>
</dbReference>
<evidence type="ECO:0000313" key="16">
    <source>
        <dbReference type="EMBL" id="CAC5361230.1"/>
    </source>
</evidence>
<feature type="transmembrane region" description="Helical" evidence="13">
    <location>
        <begin position="1208"/>
        <end position="1228"/>
    </location>
</feature>
<dbReference type="PROSITE" id="PS50262">
    <property type="entry name" value="G_PROTEIN_RECEP_F1_2"/>
    <property type="match status" value="1"/>
</dbReference>
<feature type="region of interest" description="Disordered" evidence="12">
    <location>
        <begin position="1"/>
        <end position="87"/>
    </location>
</feature>
<dbReference type="InterPro" id="IPR044068">
    <property type="entry name" value="CB"/>
</dbReference>
<evidence type="ECO:0000256" key="7">
    <source>
        <dbReference type="ARBA" id="ARBA00023040"/>
    </source>
</evidence>
<evidence type="ECO:0000256" key="2">
    <source>
        <dbReference type="ARBA" id="ARBA00022475"/>
    </source>
</evidence>
<evidence type="ECO:0000256" key="8">
    <source>
        <dbReference type="ARBA" id="ARBA00023125"/>
    </source>
</evidence>
<evidence type="ECO:0000256" key="1">
    <source>
        <dbReference type="ARBA" id="ARBA00004651"/>
    </source>
</evidence>
<dbReference type="PROSITE" id="PS51450">
    <property type="entry name" value="LRR"/>
    <property type="match status" value="3"/>
</dbReference>
<feature type="compositionally biased region" description="Polar residues" evidence="12">
    <location>
        <begin position="1769"/>
        <end position="1779"/>
    </location>
</feature>
<feature type="region of interest" description="Disordered" evidence="12">
    <location>
        <begin position="1506"/>
        <end position="1541"/>
    </location>
</feature>
<dbReference type="Pfam" id="PF13855">
    <property type="entry name" value="LRR_8"/>
    <property type="match status" value="1"/>
</dbReference>
<organism evidence="16 17">
    <name type="scientific">Mytilus coruscus</name>
    <name type="common">Sea mussel</name>
    <dbReference type="NCBI Taxonomy" id="42192"/>
    <lineage>
        <taxon>Eukaryota</taxon>
        <taxon>Metazoa</taxon>
        <taxon>Spiralia</taxon>
        <taxon>Lophotrochozoa</taxon>
        <taxon>Mollusca</taxon>
        <taxon>Bivalvia</taxon>
        <taxon>Autobranchia</taxon>
        <taxon>Pteriomorphia</taxon>
        <taxon>Mytilida</taxon>
        <taxon>Mytiloidea</taxon>
        <taxon>Mytilidae</taxon>
        <taxon>Mytilinae</taxon>
        <taxon>Mytilus</taxon>
    </lineage>
</organism>
<feature type="transmembrane region" description="Helical" evidence="13">
    <location>
        <begin position="1248"/>
        <end position="1274"/>
    </location>
</feature>
<dbReference type="PRINTS" id="PR00237">
    <property type="entry name" value="GPCRRHODOPSN"/>
</dbReference>
<feature type="compositionally biased region" description="Basic and acidic residues" evidence="12">
    <location>
        <begin position="1"/>
        <end position="16"/>
    </location>
</feature>
<evidence type="ECO:0000259" key="15">
    <source>
        <dbReference type="PROSITE" id="PS51900"/>
    </source>
</evidence>
<keyword evidence="4 13" id="KW-0812">Transmembrane</keyword>
<dbReference type="GO" id="GO:0016500">
    <property type="term" value="F:protein-hormone receptor activity"/>
    <property type="evidence" value="ECO:0007669"/>
    <property type="project" value="InterPro"/>
</dbReference>
<keyword evidence="2" id="KW-1003">Cell membrane</keyword>
<feature type="region of interest" description="Disordered" evidence="12">
    <location>
        <begin position="416"/>
        <end position="439"/>
    </location>
</feature>
<dbReference type="InterPro" id="IPR010998">
    <property type="entry name" value="Integrase_recombinase_N"/>
</dbReference>
<feature type="compositionally biased region" description="Low complexity" evidence="12">
    <location>
        <begin position="50"/>
        <end position="69"/>
    </location>
</feature>
<evidence type="ECO:0000256" key="13">
    <source>
        <dbReference type="SAM" id="Phobius"/>
    </source>
</evidence>
<feature type="compositionally biased region" description="Low complexity" evidence="12">
    <location>
        <begin position="23"/>
        <end position="39"/>
    </location>
</feature>
<feature type="transmembrane region" description="Helical" evidence="13">
    <location>
        <begin position="1122"/>
        <end position="1145"/>
    </location>
</feature>
<evidence type="ECO:0000259" key="14">
    <source>
        <dbReference type="PROSITE" id="PS50262"/>
    </source>
</evidence>
<feature type="region of interest" description="Disordered" evidence="12">
    <location>
        <begin position="1397"/>
        <end position="1431"/>
    </location>
</feature>
<evidence type="ECO:0000256" key="6">
    <source>
        <dbReference type="ARBA" id="ARBA00022989"/>
    </source>
</evidence>
<feature type="compositionally biased region" description="Gly residues" evidence="12">
    <location>
        <begin position="361"/>
        <end position="370"/>
    </location>
</feature>
<dbReference type="Gene3D" id="1.20.1070.10">
    <property type="entry name" value="Rhodopsin 7-helix transmembrane proteins"/>
    <property type="match status" value="1"/>
</dbReference>
<dbReference type="Gene3D" id="1.10.150.130">
    <property type="match status" value="1"/>
</dbReference>
<evidence type="ECO:0000256" key="9">
    <source>
        <dbReference type="ARBA" id="ARBA00023136"/>
    </source>
</evidence>
<dbReference type="Pfam" id="PF00001">
    <property type="entry name" value="7tm_1"/>
    <property type="match status" value="1"/>
</dbReference>
<feature type="domain" description="G-protein coupled receptors family 1 profile" evidence="14">
    <location>
        <begin position="1101"/>
        <end position="1347"/>
    </location>
</feature>
<feature type="transmembrane region" description="Helical" evidence="13">
    <location>
        <begin position="1090"/>
        <end position="1110"/>
    </location>
</feature>
<dbReference type="InterPro" id="IPR003591">
    <property type="entry name" value="Leu-rich_rpt_typical-subtyp"/>
</dbReference>
<keyword evidence="5" id="KW-0677">Repeat</keyword>
<dbReference type="SUPFAM" id="SSF81321">
    <property type="entry name" value="Family A G protein-coupled receptor-like"/>
    <property type="match status" value="1"/>
</dbReference>
<dbReference type="SUPFAM" id="SSF47823">
    <property type="entry name" value="lambda integrase-like, N-terminal domain"/>
    <property type="match status" value="1"/>
</dbReference>
<dbReference type="GO" id="GO:0009755">
    <property type="term" value="P:hormone-mediated signaling pathway"/>
    <property type="evidence" value="ECO:0007669"/>
    <property type="project" value="TreeGrafter"/>
</dbReference>
<dbReference type="InterPro" id="IPR001611">
    <property type="entry name" value="Leu-rich_rpt"/>
</dbReference>
<feature type="transmembrane region" description="Helical" evidence="13">
    <location>
        <begin position="1165"/>
        <end position="1187"/>
    </location>
</feature>
<comment type="subcellular location">
    <subcellularLocation>
        <location evidence="1">Cell membrane</location>
        <topology evidence="1">Multi-pass membrane protein</topology>
    </subcellularLocation>
</comment>
<dbReference type="OrthoDB" id="1883493at2759"/>
<dbReference type="PROSITE" id="PS00237">
    <property type="entry name" value="G_PROTEIN_RECEP_F1_1"/>
    <property type="match status" value="1"/>
</dbReference>
<dbReference type="Gene3D" id="3.80.10.10">
    <property type="entry name" value="Ribonuclease Inhibitor"/>
    <property type="match status" value="1"/>
</dbReference>
<dbReference type="CDD" id="cd15136">
    <property type="entry name" value="7tmA_Glyco_hormone_R"/>
    <property type="match status" value="1"/>
</dbReference>
<dbReference type="SUPFAM" id="SSF52058">
    <property type="entry name" value="L domain-like"/>
    <property type="match status" value="1"/>
</dbReference>
<dbReference type="InterPro" id="IPR000276">
    <property type="entry name" value="GPCR_Rhodpsn"/>
</dbReference>
<sequence>MADRVSIHAAESRADLSDDSVQDGDPSSRSAASPSSSSKNKGRKRKRYVSSLDSSSESSSDSSDSSSSESDSESDTDSSSRTKRSVCSETVSAITTYERFNPIASGSAGKTILSKERLRYAKKQFSTFVKDEIVEKNILEHAPIPDDPHFQCKQIDEYVYPIMDKLNADLDRGAEKGIQGVQKRIFRIMGPLSQLWEMSDSIREHSKENPTVDNVDIAHMCQLVEKTVCCVGQASLAVDRHRRVNTLLKMTEDYKKAKELLDKNEDVISQSGNCLFGEGFKKVLKKSSKTWEEASKIAFSIKKGRKRKGGFKKKKRGGYHHMNYNYDHESSHGSNGTTHRHANPRRERGSPFRDGPSARGRGAGGRGMARGHGSAYRGRGYRRSVSYKNKSSCSNTQSKFMESKSRFISITVNNQDKCTKSNPRQKLSNFPNSVQPSHSRKVKMVFKKLAKNNRRSLYSPNSSRLQTRVLYPTITKATSSISDVQQRTKRFSKSGNSEIARKRSNTTCSSRTDPIFKLYVPGSKKGRGKPSCNKLEKTKRFHNIRTLQNERPNPSTQFSPDPPIINGSIPSTGQVRDFSSGSLEGIGGHTITANLSKAAAELYSKAWRPGTRASYKSAWKRWSSWCNSREINPIQTSVENIIEFLTTLFNEQKQYRTINTYRSAISRGHNLLNSMSVGKHPAIIHHMRAIFNVRTPLPSFVKPHHPVTTSTLARWLKSVISSAGIDTANYKAHSTRSACTSKAFRAGVSSSEIMKQARWSNLTTFSRFYYKPLAGSDFQKAVLIRIISEARDMTEFPDLSGSVSLRELQFDRSSISKIPDNFCDMVPEIQRLDLHTNKLSELPVLSGCLNLKLLNIGENEIKSLQGRLFVNNSNLRDLILSHNCIASIGENSFVGLANLQYLDLSHNQIAYIHDKAFSPLENLDDLNLSENKFPSLPMDGLQNLQQLKTFHNEELRDPIPAKELPKIKTLVLSYAYHCCDFLNPAANGELKLEEHTNWLFPNTSEPRIGNGTNLNHPYGEQYVFPFNHYHYKQIEYFAAPADKDFTFPDTPDVQYPEEEISVKSPIQCEPLPGPFLPCNDLFGWWTLRCGIWIVFMLSIFGNGTVLFVSISGRSTMNVPRFLICNLALADFCMGVYLGILAVVDASTLGEFKNYAIDWQTSPGCLVAGFLGIVSSELSVFTLMIITVERHYAIANAMQFNKRLSLRKAGIIMTVGWLFCGGLASLPLFDISNYRKFAICLPFDINDKASLGFVCFIMLFNATSFIVIGGCYVRMYVYILKSQAWNSKDFRVAKRMAVLVVTDFLCWAPIIFFSVSAAFGSPLVGLNEAKVLTIFVLPLNSCANPFLYAIFTKQFKRDCVKLCKRIEESSISRSFSNFNSLRLSFGINASCRNSELHSPFHEKRGSSRSNSDSFASSSVGVPNQNGEIDNINGQKSYTISDRVFQNLELKHGVDKNKRKPLLHANNNSQFSPDKECACQRCKKQNTISVGSGATDTEIVIHLDRNGEKVIPNDGPQQLNGTNPNDVALNDESDNETSKSDDKLLSKITDELSTECGNNRNSIHCKHYCQIDRKLKDTSVRPKSNIAMVGKMQHTKSAPFVPCRSNENILKLSQLSANKDKTSHINEWRKSSHLSFLWRNSLDLDTGMPKYKSNSLVELARLPKTFDRSPSKRRSLSSRHEGYLLFKNLKRDSAYENEEEMFEYEENLKDFPVQFSQNKYSNCDSEYSQIALEDETDHDIQHSKVPTVQEAYRNIADLSNSNDEDVDESQMLLTESNPTNNTHKRDVCDKESGFSSDSQLLKC</sequence>
<dbReference type="InterPro" id="IPR032675">
    <property type="entry name" value="LRR_dom_sf"/>
</dbReference>
<feature type="transmembrane region" description="Helical" evidence="13">
    <location>
        <begin position="1295"/>
        <end position="1318"/>
    </location>
</feature>
<evidence type="ECO:0000256" key="12">
    <source>
        <dbReference type="SAM" id="MobiDB-lite"/>
    </source>
</evidence>
<evidence type="ECO:0000256" key="4">
    <source>
        <dbReference type="ARBA" id="ARBA00022692"/>
    </source>
</evidence>
<feature type="transmembrane region" description="Helical" evidence="13">
    <location>
        <begin position="1330"/>
        <end position="1350"/>
    </location>
</feature>
<dbReference type="InterPro" id="IPR002131">
    <property type="entry name" value="Gphrmn_rcpt_fam"/>
</dbReference>
<keyword evidence="3" id="KW-0433">Leucine-rich repeat</keyword>
<keyword evidence="8" id="KW-0238">DNA-binding</keyword>
<dbReference type="FunFam" id="1.20.1070.10:FF:000156">
    <property type="entry name" value="Lutropin-choriogonadotropic hormone receptor"/>
    <property type="match status" value="1"/>
</dbReference>
<evidence type="ECO:0000313" key="17">
    <source>
        <dbReference type="Proteomes" id="UP000507470"/>
    </source>
</evidence>
<dbReference type="PRINTS" id="PR00373">
    <property type="entry name" value="GLYCHORMONER"/>
</dbReference>
<keyword evidence="17" id="KW-1185">Reference proteome</keyword>
<evidence type="ECO:0000256" key="5">
    <source>
        <dbReference type="ARBA" id="ARBA00022737"/>
    </source>
</evidence>
<protein>
    <submittedName>
        <fullName evidence="16">LGR6</fullName>
    </submittedName>
</protein>
<feature type="compositionally biased region" description="Polar residues" evidence="12">
    <location>
        <begin position="1418"/>
        <end position="1431"/>
    </location>
</feature>
<evidence type="ECO:0000256" key="11">
    <source>
        <dbReference type="ARBA" id="ARBA00023224"/>
    </source>
</evidence>
<dbReference type="SUPFAM" id="SSF56349">
    <property type="entry name" value="DNA breaking-rejoining enzymes"/>
    <property type="match status" value="1"/>
</dbReference>
<keyword evidence="11" id="KW-0807">Transducer</keyword>
<dbReference type="SMART" id="SM00369">
    <property type="entry name" value="LRR_TYP"/>
    <property type="match status" value="5"/>
</dbReference>
<dbReference type="EMBL" id="CACVKT020000585">
    <property type="protein sequence ID" value="CAC5361230.1"/>
    <property type="molecule type" value="Genomic_DNA"/>
</dbReference>
<proteinExistence type="predicted"/>
<feature type="compositionally biased region" description="Polar residues" evidence="12">
    <location>
        <begin position="386"/>
        <end position="398"/>
    </location>
</feature>
<feature type="compositionally biased region" description="Basic residues" evidence="12">
    <location>
        <begin position="303"/>
        <end position="319"/>
    </location>
</feature>
<keyword evidence="9 13" id="KW-0472">Membrane</keyword>
<keyword evidence="7" id="KW-0297">G-protein coupled receptor</keyword>
<keyword evidence="10" id="KW-0675">Receptor</keyword>
<feature type="domain" description="Core-binding (CB)" evidence="15">
    <location>
        <begin position="593"/>
        <end position="673"/>
    </location>
</feature>
<name>A0A6J8A512_MYTCO</name>
<feature type="region of interest" description="Disordered" evidence="12">
    <location>
        <begin position="481"/>
        <end position="508"/>
    </location>
</feature>
<dbReference type="GO" id="GO:0003677">
    <property type="term" value="F:DNA binding"/>
    <property type="evidence" value="ECO:0007669"/>
    <property type="project" value="UniProtKB-KW"/>
</dbReference>
<evidence type="ECO:0000256" key="3">
    <source>
        <dbReference type="ARBA" id="ARBA00022614"/>
    </source>
</evidence>
<feature type="compositionally biased region" description="Polar residues" evidence="12">
    <location>
        <begin position="1513"/>
        <end position="1523"/>
    </location>
</feature>
<feature type="compositionally biased region" description="Low complexity" evidence="12">
    <location>
        <begin position="1406"/>
        <end position="1417"/>
    </location>
</feature>